<dbReference type="InterPro" id="IPR014710">
    <property type="entry name" value="RmlC-like_jellyroll"/>
</dbReference>
<feature type="domain" description="Cupin type-2" evidence="1">
    <location>
        <begin position="37"/>
        <end position="99"/>
    </location>
</feature>
<dbReference type="Gene3D" id="2.60.120.10">
    <property type="entry name" value="Jelly Rolls"/>
    <property type="match status" value="1"/>
</dbReference>
<accession>A0A1H5MDX6</accession>
<proteinExistence type="predicted"/>
<dbReference type="InterPro" id="IPR013096">
    <property type="entry name" value="Cupin_2"/>
</dbReference>
<dbReference type="Pfam" id="PF07883">
    <property type="entry name" value="Cupin_2"/>
    <property type="match status" value="1"/>
</dbReference>
<dbReference type="Proteomes" id="UP000182725">
    <property type="component" value="Unassembled WGS sequence"/>
</dbReference>
<dbReference type="SUPFAM" id="SSF51182">
    <property type="entry name" value="RmlC-like cupins"/>
    <property type="match status" value="1"/>
</dbReference>
<dbReference type="AlphaFoldDB" id="A0A1H5MDX6"/>
<dbReference type="EMBL" id="FNTV01000001">
    <property type="protein sequence ID" value="SEE87679.1"/>
    <property type="molecule type" value="Genomic_DNA"/>
</dbReference>
<organism evidence="2 3">
    <name type="scientific">Arthrobacter alpinus</name>
    <dbReference type="NCBI Taxonomy" id="656366"/>
    <lineage>
        <taxon>Bacteria</taxon>
        <taxon>Bacillati</taxon>
        <taxon>Actinomycetota</taxon>
        <taxon>Actinomycetes</taxon>
        <taxon>Micrococcales</taxon>
        <taxon>Micrococcaceae</taxon>
        <taxon>Arthrobacter</taxon>
    </lineage>
</organism>
<reference evidence="2 3" key="1">
    <citation type="submission" date="2016-10" db="EMBL/GenBank/DDBJ databases">
        <authorList>
            <person name="de Groot N.N."/>
        </authorList>
    </citation>
    <scope>NUCLEOTIDE SEQUENCE [LARGE SCALE GENOMIC DNA]</scope>
    <source>
        <strain evidence="2 3">DSM 22274</strain>
    </source>
</reference>
<gene>
    <name evidence="2" type="ORF">SAMN04489740_2896</name>
</gene>
<sequence length="258" mass="27693">MGEEEESIEEEVPFFPGGTALTRLAVYDWEAADGLCGGAPHMHTASTEAYLVVGGQGRVETLRSGACDVHDLAVGDLLWFSPGTIHRLINDGNLDLLVVMQNSGLPEAGDAVLTFLPEILADPEGYRRTAQLPVGAGERAALARRDAAMIGYQRLKNAALAGDWRPVEEFHAQAVRLIRAHVPQWRELWEGRVAAEAADTEAYLTELAAGRYAHFARAAVGRASPTSEVFGLGMCGFLQTWGPGQVSGLPVSMQDLAL</sequence>
<dbReference type="InterPro" id="IPR011051">
    <property type="entry name" value="RmlC_Cupin_sf"/>
</dbReference>
<evidence type="ECO:0000313" key="3">
    <source>
        <dbReference type="Proteomes" id="UP000182725"/>
    </source>
</evidence>
<evidence type="ECO:0000259" key="1">
    <source>
        <dbReference type="Pfam" id="PF07883"/>
    </source>
</evidence>
<name>A0A1H5MDX6_9MICC</name>
<evidence type="ECO:0000313" key="2">
    <source>
        <dbReference type="EMBL" id="SEE87679.1"/>
    </source>
</evidence>
<dbReference type="RefSeq" id="WP_074712205.1">
    <property type="nucleotide sequence ID" value="NZ_FNTV01000001.1"/>
</dbReference>
<protein>
    <submittedName>
        <fullName evidence="2">Cupin domain-containing protein</fullName>
    </submittedName>
</protein>